<accession>A0A9D9DMD1</accession>
<protein>
    <submittedName>
        <fullName evidence="1">Uncharacterized protein</fullName>
    </submittedName>
</protein>
<sequence>MKMPKAALNADSKSSVFTDASVNNVSNPDSAQKPENAKLQEKINNAKSKLSLKSDISEISKQGKQIAKLLENSMVNNLPMVGGFINTKMQFMEDSVSMCLSKAFSELAACKTDAEIQSCIQRNLSNIQKEILKGRIYVKRGYKAI</sequence>
<reference evidence="1" key="1">
    <citation type="submission" date="2020-10" db="EMBL/GenBank/DDBJ databases">
        <authorList>
            <person name="Gilroy R."/>
        </authorList>
    </citation>
    <scope>NUCLEOTIDE SEQUENCE</scope>
    <source>
        <strain evidence="1">10192</strain>
    </source>
</reference>
<proteinExistence type="predicted"/>
<feature type="non-terminal residue" evidence="1">
    <location>
        <position position="145"/>
    </location>
</feature>
<dbReference type="EMBL" id="JADIND010000086">
    <property type="protein sequence ID" value="MBO8430532.1"/>
    <property type="molecule type" value="Genomic_DNA"/>
</dbReference>
<gene>
    <name evidence="1" type="ORF">IAC76_04025</name>
</gene>
<organism evidence="1 2">
    <name type="scientific">Candidatus Scatousia excrementipullorum</name>
    <dbReference type="NCBI Taxonomy" id="2840936"/>
    <lineage>
        <taxon>Bacteria</taxon>
        <taxon>Candidatus Scatousia</taxon>
    </lineage>
</organism>
<evidence type="ECO:0000313" key="2">
    <source>
        <dbReference type="Proteomes" id="UP000823632"/>
    </source>
</evidence>
<name>A0A9D9DMD1_9BACT</name>
<comment type="caution">
    <text evidence="1">The sequence shown here is derived from an EMBL/GenBank/DDBJ whole genome shotgun (WGS) entry which is preliminary data.</text>
</comment>
<dbReference type="AlphaFoldDB" id="A0A9D9DMD1"/>
<dbReference type="Proteomes" id="UP000823632">
    <property type="component" value="Unassembled WGS sequence"/>
</dbReference>
<evidence type="ECO:0000313" key="1">
    <source>
        <dbReference type="EMBL" id="MBO8430532.1"/>
    </source>
</evidence>
<reference evidence="1" key="2">
    <citation type="journal article" date="2021" name="PeerJ">
        <title>Extensive microbial diversity within the chicken gut microbiome revealed by metagenomics and culture.</title>
        <authorList>
            <person name="Gilroy R."/>
            <person name="Ravi A."/>
            <person name="Getino M."/>
            <person name="Pursley I."/>
            <person name="Horton D.L."/>
            <person name="Alikhan N.F."/>
            <person name="Baker D."/>
            <person name="Gharbi K."/>
            <person name="Hall N."/>
            <person name="Watson M."/>
            <person name="Adriaenssens E.M."/>
            <person name="Foster-Nyarko E."/>
            <person name="Jarju S."/>
            <person name="Secka A."/>
            <person name="Antonio M."/>
            <person name="Oren A."/>
            <person name="Chaudhuri R.R."/>
            <person name="La Ragione R."/>
            <person name="Hildebrand F."/>
            <person name="Pallen M.J."/>
        </authorList>
    </citation>
    <scope>NUCLEOTIDE SEQUENCE</scope>
    <source>
        <strain evidence="1">10192</strain>
    </source>
</reference>